<protein>
    <recommendedName>
        <fullName evidence="6">RNA polymerase sigma factor</fullName>
    </recommendedName>
</protein>
<evidence type="ECO:0000313" key="8">
    <source>
        <dbReference type="EMBL" id="MDZ8119119.1"/>
    </source>
</evidence>
<comment type="caution">
    <text evidence="8">The sequence shown here is derived from an EMBL/GenBank/DDBJ whole genome shotgun (WGS) entry which is preliminary data.</text>
</comment>
<dbReference type="RefSeq" id="WP_322608908.1">
    <property type="nucleotide sequence ID" value="NZ_JARVCO010000010.1"/>
</dbReference>
<dbReference type="PANTHER" id="PTHR43133:SF51">
    <property type="entry name" value="RNA POLYMERASE SIGMA FACTOR"/>
    <property type="match status" value="1"/>
</dbReference>
<dbReference type="Proteomes" id="UP001290861">
    <property type="component" value="Unassembled WGS sequence"/>
</dbReference>
<evidence type="ECO:0000256" key="4">
    <source>
        <dbReference type="ARBA" id="ARBA00023125"/>
    </source>
</evidence>
<feature type="domain" description="RNA polymerase sigma-70 region 2" evidence="7">
    <location>
        <begin position="21"/>
        <end position="87"/>
    </location>
</feature>
<keyword evidence="9" id="KW-1185">Reference proteome</keyword>
<keyword evidence="5 6" id="KW-0804">Transcription</keyword>
<evidence type="ECO:0000256" key="2">
    <source>
        <dbReference type="ARBA" id="ARBA00023015"/>
    </source>
</evidence>
<accession>A0ABU5MY51</accession>
<dbReference type="InterPro" id="IPR007627">
    <property type="entry name" value="RNA_pol_sigma70_r2"/>
</dbReference>
<dbReference type="EMBL" id="JARVCO010000010">
    <property type="protein sequence ID" value="MDZ8119119.1"/>
    <property type="molecule type" value="Genomic_DNA"/>
</dbReference>
<dbReference type="Gene3D" id="1.10.10.10">
    <property type="entry name" value="Winged helix-like DNA-binding domain superfamily/Winged helix DNA-binding domain"/>
    <property type="match status" value="1"/>
</dbReference>
<dbReference type="InterPro" id="IPR014284">
    <property type="entry name" value="RNA_pol_sigma-70_dom"/>
</dbReference>
<dbReference type="SUPFAM" id="SSF88946">
    <property type="entry name" value="Sigma2 domain of RNA polymerase sigma factors"/>
    <property type="match status" value="1"/>
</dbReference>
<dbReference type="PROSITE" id="PS01063">
    <property type="entry name" value="SIGMA70_ECF"/>
    <property type="match status" value="1"/>
</dbReference>
<dbReference type="InterPro" id="IPR036388">
    <property type="entry name" value="WH-like_DNA-bd_sf"/>
</dbReference>
<evidence type="ECO:0000256" key="1">
    <source>
        <dbReference type="ARBA" id="ARBA00010641"/>
    </source>
</evidence>
<dbReference type="InterPro" id="IPR039425">
    <property type="entry name" value="RNA_pol_sigma-70-like"/>
</dbReference>
<keyword evidence="2 6" id="KW-0805">Transcription regulation</keyword>
<dbReference type="InterPro" id="IPR013324">
    <property type="entry name" value="RNA_pol_sigma_r3/r4-like"/>
</dbReference>
<reference evidence="8 9" key="1">
    <citation type="journal article" date="2024" name="Appl. Environ. Microbiol.">
        <title>Pontiella agarivorans sp. nov., a novel marine anaerobic bacterium capable of degrading macroalgal polysaccharides and fixing nitrogen.</title>
        <authorList>
            <person name="Liu N."/>
            <person name="Kivenson V."/>
            <person name="Peng X."/>
            <person name="Cui Z."/>
            <person name="Lankiewicz T.S."/>
            <person name="Gosselin K.M."/>
            <person name="English C.J."/>
            <person name="Blair E.M."/>
            <person name="O'Malley M.A."/>
            <person name="Valentine D.L."/>
        </authorList>
    </citation>
    <scope>NUCLEOTIDE SEQUENCE [LARGE SCALE GENOMIC DNA]</scope>
    <source>
        <strain evidence="8 9">NLcol2</strain>
    </source>
</reference>
<dbReference type="InterPro" id="IPR014331">
    <property type="entry name" value="RNA_pol_sigma70_ECF_RHOBA"/>
</dbReference>
<dbReference type="PANTHER" id="PTHR43133">
    <property type="entry name" value="RNA POLYMERASE ECF-TYPE SIGMA FACTO"/>
    <property type="match status" value="1"/>
</dbReference>
<sequence>MEDAELIVRSQNDDLDAFSELVIRYQSNVRACLSVRLSSAHEADDLAQDAFIIAFRKLDQFNPEKPFGPWIRTIALNLLKNYFRKHRAHPVGGAVELEELINLQVKHQCSAKTESEMMTALKRCMTKLDGPMAGLLQLRYYEGLSIKEITETMNVRHSTMTMRLHRLRDQLRRCIEQKSEGVS</sequence>
<comment type="similarity">
    <text evidence="1 6">Belongs to the sigma-70 factor family. ECF subfamily.</text>
</comment>
<dbReference type="SUPFAM" id="SSF88659">
    <property type="entry name" value="Sigma3 and sigma4 domains of RNA polymerase sigma factors"/>
    <property type="match status" value="1"/>
</dbReference>
<dbReference type="InterPro" id="IPR013325">
    <property type="entry name" value="RNA_pol_sigma_r2"/>
</dbReference>
<evidence type="ECO:0000313" key="9">
    <source>
        <dbReference type="Proteomes" id="UP001290861"/>
    </source>
</evidence>
<dbReference type="InterPro" id="IPR000838">
    <property type="entry name" value="RNA_pol_sigma70_ECF_CS"/>
</dbReference>
<name>A0ABU5MY51_9BACT</name>
<evidence type="ECO:0000259" key="7">
    <source>
        <dbReference type="Pfam" id="PF04542"/>
    </source>
</evidence>
<proteinExistence type="inferred from homology"/>
<dbReference type="Pfam" id="PF04542">
    <property type="entry name" value="Sigma70_r2"/>
    <property type="match status" value="1"/>
</dbReference>
<dbReference type="NCBIfam" id="TIGR02989">
    <property type="entry name" value="Sig-70_gvs1"/>
    <property type="match status" value="1"/>
</dbReference>
<organism evidence="8 9">
    <name type="scientific">Pontiella agarivorans</name>
    <dbReference type="NCBI Taxonomy" id="3038953"/>
    <lineage>
        <taxon>Bacteria</taxon>
        <taxon>Pseudomonadati</taxon>
        <taxon>Kiritimatiellota</taxon>
        <taxon>Kiritimatiellia</taxon>
        <taxon>Kiritimatiellales</taxon>
        <taxon>Pontiellaceae</taxon>
        <taxon>Pontiella</taxon>
    </lineage>
</organism>
<evidence type="ECO:0000256" key="3">
    <source>
        <dbReference type="ARBA" id="ARBA00023082"/>
    </source>
</evidence>
<evidence type="ECO:0000256" key="5">
    <source>
        <dbReference type="ARBA" id="ARBA00023163"/>
    </source>
</evidence>
<keyword evidence="4 6" id="KW-0238">DNA-binding</keyword>
<evidence type="ECO:0000256" key="6">
    <source>
        <dbReference type="RuleBase" id="RU000716"/>
    </source>
</evidence>
<gene>
    <name evidence="8" type="ORF">P9H32_10830</name>
</gene>
<dbReference type="Gene3D" id="1.10.1740.10">
    <property type="match status" value="1"/>
</dbReference>
<keyword evidence="3 6" id="KW-0731">Sigma factor</keyword>
<dbReference type="NCBIfam" id="TIGR02937">
    <property type="entry name" value="sigma70-ECF"/>
    <property type="match status" value="1"/>
</dbReference>